<feature type="compositionally biased region" description="Polar residues" evidence="1">
    <location>
        <begin position="322"/>
        <end position="332"/>
    </location>
</feature>
<protein>
    <recommendedName>
        <fullName evidence="2">Hpc2-related domain-containing protein</fullName>
    </recommendedName>
</protein>
<sequence length="711" mass="78339">MVEGSEGGGPGPGPEAGFVSRPASSVESAGGRLRFTVNLRPGETTIVSWKKLLKEANSSKPNRPGPSISGPEAQCLPAFQPPPPPLLPASSEPFGEKEHNDSQVQVGTNRLSNVIEKIERMYAGNDGSDEDDVVLDNVPDDDEYDTDDSFIDDDELNDYFQVDNSKTKHHGFFVNRGKLDRIEPTIPTSQQPKKRKRKDLTYNDDGHNPNKNVKTGGKVRKASSLIQKNPTSQSHDVAMPNVNGEDIQLQAVPANAAEVSMKKKTADPHTDGVIRKDKGIDGPRPEILSSKNHGSSKGKASGPQDISTHRSNGKSPHASKPHSGQQLANANNLEKGGPAASLNLNLPTPKVAFMPRKEGSSSRSKSTMLDKAIRELEKTVAESRPPSTEVQDPDNASQALRKRLPPEIKEKLAKVAGLAHGIYRKIPMDLINRLDKIVGHLMQVRTLKRNLRDMANMGLSAKKEDNRIEKIKQKVADMVKLRIPYMKSKAEQQAANSDDFQEAVPEEKEASKRKYSMDDALENKICDLYDLYVERVKEDSGPTVRKLYQELVLLWPSGFMDTDGIERAIYRAKYRRGLGSLQKDREKIKKKNAAPPKTDDAANVTKTLHIHEKSCSDSSSTLARKPVVPSATSHNPVVDLAKNGPKADKSKQEKAKNSPVVALPSYLLPRNKTKKKPIPEALGGQLRLQKIDDRPKLHKHMAQSNQVLHKT</sequence>
<feature type="compositionally biased region" description="Acidic residues" evidence="1">
    <location>
        <begin position="127"/>
        <end position="152"/>
    </location>
</feature>
<dbReference type="PANTHER" id="PTHR21669">
    <property type="entry name" value="CAPZ-INTERACTING PROTEIN AND RELATED PROTEINS"/>
    <property type="match status" value="1"/>
</dbReference>
<dbReference type="EMBL" id="JAVIJP010000016">
    <property type="protein sequence ID" value="KAL3641739.1"/>
    <property type="molecule type" value="Genomic_DNA"/>
</dbReference>
<keyword evidence="4" id="KW-1185">Reference proteome</keyword>
<reference evidence="4" key="1">
    <citation type="journal article" date="2024" name="IScience">
        <title>Strigolactones Initiate the Formation of Haustorium-like Structures in Castilleja.</title>
        <authorList>
            <person name="Buerger M."/>
            <person name="Peterson D."/>
            <person name="Chory J."/>
        </authorList>
    </citation>
    <scope>NUCLEOTIDE SEQUENCE [LARGE SCALE GENOMIC DNA]</scope>
</reference>
<feature type="compositionally biased region" description="Polar residues" evidence="1">
    <location>
        <begin position="304"/>
        <end position="314"/>
    </location>
</feature>
<dbReference type="InterPro" id="IPR014840">
    <property type="entry name" value="HRD"/>
</dbReference>
<feature type="region of interest" description="Disordered" evidence="1">
    <location>
        <begin position="121"/>
        <end position="152"/>
    </location>
</feature>
<evidence type="ECO:0000313" key="3">
    <source>
        <dbReference type="EMBL" id="KAL3641739.1"/>
    </source>
</evidence>
<organism evidence="3 4">
    <name type="scientific">Castilleja foliolosa</name>
    <dbReference type="NCBI Taxonomy" id="1961234"/>
    <lineage>
        <taxon>Eukaryota</taxon>
        <taxon>Viridiplantae</taxon>
        <taxon>Streptophyta</taxon>
        <taxon>Embryophyta</taxon>
        <taxon>Tracheophyta</taxon>
        <taxon>Spermatophyta</taxon>
        <taxon>Magnoliopsida</taxon>
        <taxon>eudicotyledons</taxon>
        <taxon>Gunneridae</taxon>
        <taxon>Pentapetalae</taxon>
        <taxon>asterids</taxon>
        <taxon>lamiids</taxon>
        <taxon>Lamiales</taxon>
        <taxon>Orobanchaceae</taxon>
        <taxon>Pedicularideae</taxon>
        <taxon>Castillejinae</taxon>
        <taxon>Castilleja</taxon>
    </lineage>
</organism>
<proteinExistence type="predicted"/>
<feature type="region of interest" description="Disordered" evidence="1">
    <location>
        <begin position="56"/>
        <end position="109"/>
    </location>
</feature>
<feature type="region of interest" description="Disordered" evidence="1">
    <location>
        <begin position="180"/>
        <end position="404"/>
    </location>
</feature>
<feature type="compositionally biased region" description="Basic and acidic residues" evidence="1">
    <location>
        <begin position="505"/>
        <end position="515"/>
    </location>
</feature>
<gene>
    <name evidence="3" type="ORF">CASFOL_012554</name>
</gene>
<name>A0ABD3DL61_9LAMI</name>
<feature type="compositionally biased region" description="Polar residues" evidence="1">
    <location>
        <begin position="224"/>
        <end position="235"/>
    </location>
</feature>
<feature type="compositionally biased region" description="Basic and acidic residues" evidence="1">
    <location>
        <begin position="199"/>
        <end position="208"/>
    </location>
</feature>
<feature type="compositionally biased region" description="Basic and acidic residues" evidence="1">
    <location>
        <begin position="645"/>
        <end position="656"/>
    </location>
</feature>
<accession>A0ABD3DL61</accession>
<feature type="compositionally biased region" description="Gly residues" evidence="1">
    <location>
        <begin position="1"/>
        <end position="10"/>
    </location>
</feature>
<feature type="compositionally biased region" description="Polar residues" evidence="1">
    <location>
        <begin position="385"/>
        <end position="398"/>
    </location>
</feature>
<dbReference type="Proteomes" id="UP001632038">
    <property type="component" value="Unassembled WGS sequence"/>
</dbReference>
<feature type="compositionally biased region" description="Basic and acidic residues" evidence="1">
    <location>
        <begin position="260"/>
        <end position="284"/>
    </location>
</feature>
<feature type="domain" description="Hpc2-related" evidence="2">
    <location>
        <begin position="135"/>
        <end position="180"/>
    </location>
</feature>
<comment type="caution">
    <text evidence="3">The sequence shown here is derived from an EMBL/GenBank/DDBJ whole genome shotgun (WGS) entry which is preliminary data.</text>
</comment>
<feature type="region of interest" description="Disordered" evidence="1">
    <location>
        <begin position="1"/>
        <end position="31"/>
    </location>
</feature>
<dbReference type="PANTHER" id="PTHR21669:SF28">
    <property type="entry name" value="YEMANUCLEIN"/>
    <property type="match status" value="1"/>
</dbReference>
<evidence type="ECO:0000256" key="1">
    <source>
        <dbReference type="SAM" id="MobiDB-lite"/>
    </source>
</evidence>
<feature type="region of interest" description="Disordered" evidence="1">
    <location>
        <begin position="490"/>
        <end position="515"/>
    </location>
</feature>
<feature type="region of interest" description="Disordered" evidence="1">
    <location>
        <begin position="612"/>
        <end position="658"/>
    </location>
</feature>
<evidence type="ECO:0000313" key="4">
    <source>
        <dbReference type="Proteomes" id="UP001632038"/>
    </source>
</evidence>
<evidence type="ECO:0000259" key="2">
    <source>
        <dbReference type="Pfam" id="PF08729"/>
    </source>
</evidence>
<dbReference type="Pfam" id="PF08729">
    <property type="entry name" value="HUN"/>
    <property type="match status" value="1"/>
</dbReference>
<dbReference type="AlphaFoldDB" id="A0ABD3DL61"/>
<feature type="compositionally biased region" description="Basic and acidic residues" evidence="1">
    <location>
        <begin position="371"/>
        <end position="381"/>
    </location>
</feature>